<evidence type="ECO:0000313" key="2">
    <source>
        <dbReference type="Proteomes" id="UP000805193"/>
    </source>
</evidence>
<dbReference type="Proteomes" id="UP000805193">
    <property type="component" value="Unassembled WGS sequence"/>
</dbReference>
<reference evidence="1 2" key="1">
    <citation type="journal article" date="2020" name="Cell">
        <title>Large-Scale Comparative Analyses of Tick Genomes Elucidate Their Genetic Diversity and Vector Capacities.</title>
        <authorList>
            <consortium name="Tick Genome and Microbiome Consortium (TIGMIC)"/>
            <person name="Jia N."/>
            <person name="Wang J."/>
            <person name="Shi W."/>
            <person name="Du L."/>
            <person name="Sun Y."/>
            <person name="Zhan W."/>
            <person name="Jiang J.F."/>
            <person name="Wang Q."/>
            <person name="Zhang B."/>
            <person name="Ji P."/>
            <person name="Bell-Sakyi L."/>
            <person name="Cui X.M."/>
            <person name="Yuan T.T."/>
            <person name="Jiang B.G."/>
            <person name="Yang W.F."/>
            <person name="Lam T.T."/>
            <person name="Chang Q.C."/>
            <person name="Ding S.J."/>
            <person name="Wang X.J."/>
            <person name="Zhu J.G."/>
            <person name="Ruan X.D."/>
            <person name="Zhao L."/>
            <person name="Wei J.T."/>
            <person name="Ye R.Z."/>
            <person name="Que T.C."/>
            <person name="Du C.H."/>
            <person name="Zhou Y.H."/>
            <person name="Cheng J.X."/>
            <person name="Dai P.F."/>
            <person name="Guo W.B."/>
            <person name="Han X.H."/>
            <person name="Huang E.J."/>
            <person name="Li L.F."/>
            <person name="Wei W."/>
            <person name="Gao Y.C."/>
            <person name="Liu J.Z."/>
            <person name="Shao H.Z."/>
            <person name="Wang X."/>
            <person name="Wang C.C."/>
            <person name="Yang T.C."/>
            <person name="Huo Q.B."/>
            <person name="Li W."/>
            <person name="Chen H.Y."/>
            <person name="Chen S.E."/>
            <person name="Zhou L.G."/>
            <person name="Ni X.B."/>
            <person name="Tian J.H."/>
            <person name="Sheng Y."/>
            <person name="Liu T."/>
            <person name="Pan Y.S."/>
            <person name="Xia L.Y."/>
            <person name="Li J."/>
            <person name="Zhao F."/>
            <person name="Cao W.C."/>
        </authorList>
    </citation>
    <scope>NUCLEOTIDE SEQUENCE [LARGE SCALE GENOMIC DNA]</scope>
    <source>
        <strain evidence="1">Iper-2018</strain>
    </source>
</reference>
<dbReference type="EMBL" id="JABSTQ010010864">
    <property type="protein sequence ID" value="KAG0417252.1"/>
    <property type="molecule type" value="Genomic_DNA"/>
</dbReference>
<comment type="caution">
    <text evidence="1">The sequence shown here is derived from an EMBL/GenBank/DDBJ whole genome shotgun (WGS) entry which is preliminary data.</text>
</comment>
<protein>
    <submittedName>
        <fullName evidence="1">Uncharacterized protein</fullName>
    </submittedName>
</protein>
<accession>A0AC60PC90</accession>
<keyword evidence="2" id="KW-1185">Reference proteome</keyword>
<sequence>MPARTWKPSGDAAAAHKDRPPSPSTQQATGRRTPGAPVAPPMAPRSLALPVLLACLLVLLVLADGARRADRGPWAWRRRCRALTAQRRLRHSSAKGHRAWTLRSWPVVRVKRVFRGGSRKQQQLDSNQVLGSSSSLADLCRTKATLRRSRVWRSGVRRPPRRDLAHRSRGVRPRSRRRPGSGEMSDRSLFAAAVPSLGPFESSPGTPFRTQGFVRAVSEPQPGFEPGPGPGSYGTPRTSRRWPSTPGPITLLAEEEGWEGVVGHCSGGSGRRSGASGPSRLGHQGSAWRLSLMAH</sequence>
<name>A0AC60PC90_IXOPE</name>
<gene>
    <name evidence="1" type="ORF">HPB47_005753</name>
</gene>
<evidence type="ECO:0000313" key="1">
    <source>
        <dbReference type="EMBL" id="KAG0417252.1"/>
    </source>
</evidence>
<organism evidence="1 2">
    <name type="scientific">Ixodes persulcatus</name>
    <name type="common">Taiga tick</name>
    <dbReference type="NCBI Taxonomy" id="34615"/>
    <lineage>
        <taxon>Eukaryota</taxon>
        <taxon>Metazoa</taxon>
        <taxon>Ecdysozoa</taxon>
        <taxon>Arthropoda</taxon>
        <taxon>Chelicerata</taxon>
        <taxon>Arachnida</taxon>
        <taxon>Acari</taxon>
        <taxon>Parasitiformes</taxon>
        <taxon>Ixodida</taxon>
        <taxon>Ixodoidea</taxon>
        <taxon>Ixodidae</taxon>
        <taxon>Ixodinae</taxon>
        <taxon>Ixodes</taxon>
    </lineage>
</organism>
<proteinExistence type="predicted"/>